<dbReference type="EMBL" id="CP128414">
    <property type="protein sequence ID" value="WZX02431.1"/>
    <property type="molecule type" value="Genomic_DNA"/>
</dbReference>
<dbReference type="Proteomes" id="UP001483898">
    <property type="component" value="Chromosome"/>
</dbReference>
<keyword evidence="1" id="KW-0812">Transmembrane</keyword>
<keyword evidence="1" id="KW-1133">Transmembrane helix</keyword>
<protein>
    <submittedName>
        <fullName evidence="2">Uncharacterized protein</fullName>
    </submittedName>
</protein>
<keyword evidence="3" id="KW-1185">Reference proteome</keyword>
<evidence type="ECO:0000313" key="3">
    <source>
        <dbReference type="Proteomes" id="UP001483898"/>
    </source>
</evidence>
<gene>
    <name evidence="2" type="ORF">QN326_04480</name>
</gene>
<proteinExistence type="predicted"/>
<evidence type="ECO:0000256" key="1">
    <source>
        <dbReference type="SAM" id="Phobius"/>
    </source>
</evidence>
<organism evidence="2 3">
    <name type="scientific">Candidatus Phytoplasma asteris</name>
    <dbReference type="NCBI Taxonomy" id="85620"/>
    <lineage>
        <taxon>Bacteria</taxon>
        <taxon>Bacillati</taxon>
        <taxon>Mycoplasmatota</taxon>
        <taxon>Mollicutes</taxon>
        <taxon>Acholeplasmatales</taxon>
        <taxon>Acholeplasmataceae</taxon>
        <taxon>Candidatus Phytoplasma</taxon>
        <taxon>16SrI (Aster yellows group)</taxon>
    </lineage>
</organism>
<name>A0ABZ3CGE4_9MOLU</name>
<accession>A0ABZ3CGE4</accession>
<reference evidence="2" key="1">
    <citation type="submission" date="2023-06" db="EMBL/GenBank/DDBJ databases">
        <title>Complete Genome of Candidatus Phytoplasma asteris M8.</title>
        <authorList>
            <person name="Toth R."/>
            <person name="Ilic A.-M."/>
            <person name="Huettel B."/>
            <person name="Duduk B."/>
            <person name="Kube M."/>
        </authorList>
    </citation>
    <scope>NUCLEOTIDE SEQUENCE [LARGE SCALE GENOMIC DNA]</scope>
    <source>
        <strain evidence="2">M8</strain>
    </source>
</reference>
<keyword evidence="1" id="KW-0472">Membrane</keyword>
<evidence type="ECO:0000313" key="2">
    <source>
        <dbReference type="EMBL" id="WZX02431.1"/>
    </source>
</evidence>
<feature type="transmembrane region" description="Helical" evidence="1">
    <location>
        <begin position="12"/>
        <end position="30"/>
    </location>
</feature>
<sequence>MVFAELFFANQTLLFFLNPIYTFLFFHFTMKFCTEQIKKNNKTSNPPHSKLILN</sequence>